<sequence length="326" mass="35717">MSLAAKVFVMGTGSAAKDFLSMARSRLDVLALLDNNSAKHGTLVDGYKVLDPTILHEVEYDYVVIAARAVDEIRAGLVDASISDNKIIAFYASYSHELNDLANRDLAILNGKLGLGLAPLGLATMYLDHADDISPPSADPCDFVRNKAIELAARQVRNRGVEGAVAELGVYKGDQARLINTFFPDRTLYLFDTFAGFSERDLGAESANDYSSANTDDFIDTSVELVLSKLAHAHRAKIFEGYFPDTAAGIEEKFAFVSLDVDLFETTRAGLNWFYERLNPGGYIFVHDYNNRRYLGVREAVDTFIASTKAICVPLPDFAGSIVICK</sequence>
<dbReference type="RefSeq" id="WP_184250080.1">
    <property type="nucleotide sequence ID" value="NZ_JACHLR010000030.1"/>
</dbReference>
<dbReference type="Gene3D" id="3.40.50.150">
    <property type="entry name" value="Vaccinia Virus protein VP39"/>
    <property type="match status" value="1"/>
</dbReference>
<organism evidence="1 2">
    <name type="scientific">Novosphingobium chloroacetimidivorans</name>
    <dbReference type="NCBI Taxonomy" id="1428314"/>
    <lineage>
        <taxon>Bacteria</taxon>
        <taxon>Pseudomonadati</taxon>
        <taxon>Pseudomonadota</taxon>
        <taxon>Alphaproteobacteria</taxon>
        <taxon>Sphingomonadales</taxon>
        <taxon>Sphingomonadaceae</taxon>
        <taxon>Novosphingobium</taxon>
    </lineage>
</organism>
<evidence type="ECO:0000313" key="2">
    <source>
        <dbReference type="Proteomes" id="UP000555448"/>
    </source>
</evidence>
<dbReference type="InterPro" id="IPR029063">
    <property type="entry name" value="SAM-dependent_MTases_sf"/>
</dbReference>
<dbReference type="Proteomes" id="UP000555448">
    <property type="component" value="Unassembled WGS sequence"/>
</dbReference>
<dbReference type="AlphaFoldDB" id="A0A7W7KDE0"/>
<dbReference type="EMBL" id="JACHLR010000030">
    <property type="protein sequence ID" value="MBB4860747.1"/>
    <property type="molecule type" value="Genomic_DNA"/>
</dbReference>
<proteinExistence type="predicted"/>
<keyword evidence="2" id="KW-1185">Reference proteome</keyword>
<evidence type="ECO:0000313" key="1">
    <source>
        <dbReference type="EMBL" id="MBB4860747.1"/>
    </source>
</evidence>
<dbReference type="Gene3D" id="3.40.50.720">
    <property type="entry name" value="NAD(P)-binding Rossmann-like Domain"/>
    <property type="match status" value="1"/>
</dbReference>
<reference evidence="1 2" key="1">
    <citation type="submission" date="2020-08" db="EMBL/GenBank/DDBJ databases">
        <title>Functional genomics of gut bacteria from endangered species of beetles.</title>
        <authorList>
            <person name="Carlos-Shanley C."/>
        </authorList>
    </citation>
    <scope>NUCLEOTIDE SEQUENCE [LARGE SCALE GENOMIC DNA]</scope>
    <source>
        <strain evidence="1 2">S00245</strain>
    </source>
</reference>
<dbReference type="PANTHER" id="PTHR40036:SF1">
    <property type="entry name" value="MACROCIN O-METHYLTRANSFERASE"/>
    <property type="match status" value="1"/>
</dbReference>
<gene>
    <name evidence="1" type="ORF">HNO88_004092</name>
</gene>
<comment type="caution">
    <text evidence="1">The sequence shown here is derived from an EMBL/GenBank/DDBJ whole genome shotgun (WGS) entry which is preliminary data.</text>
</comment>
<dbReference type="PANTHER" id="PTHR40036">
    <property type="entry name" value="MACROCIN O-METHYLTRANSFERASE"/>
    <property type="match status" value="1"/>
</dbReference>
<protein>
    <recommendedName>
        <fullName evidence="3">Methyltransferase</fullName>
    </recommendedName>
</protein>
<accession>A0A7W7KDE0</accession>
<dbReference type="Pfam" id="PF05711">
    <property type="entry name" value="TylF"/>
    <property type="match status" value="1"/>
</dbReference>
<dbReference type="InterPro" id="IPR008884">
    <property type="entry name" value="TylF_MeTrfase"/>
</dbReference>
<name>A0A7W7KDE0_9SPHN</name>
<dbReference type="SUPFAM" id="SSF53335">
    <property type="entry name" value="S-adenosyl-L-methionine-dependent methyltransferases"/>
    <property type="match status" value="1"/>
</dbReference>
<evidence type="ECO:0008006" key="3">
    <source>
        <dbReference type="Google" id="ProtNLM"/>
    </source>
</evidence>